<comment type="caution">
    <text evidence="3">The sequence shown here is derived from an EMBL/GenBank/DDBJ whole genome shotgun (WGS) entry which is preliminary data.</text>
</comment>
<dbReference type="CDD" id="cd17535">
    <property type="entry name" value="REC_NarL-like"/>
    <property type="match status" value="1"/>
</dbReference>
<gene>
    <name evidence="3" type="ORF">EDD33_3592</name>
</gene>
<name>A0A3N2CZR9_9ACTN</name>
<sequence>MCSDPEQGEHVRATRVLVADDDELFRTALVEVVEADRRFEVVGTRTSGSDVVDAVRALAAELVLLDVRMPEGGVVAARALRHAVEQGRLDPVRVVVLSAHATAATVVELLREGVVGFLVKGEPAHDLPDLLVRCAAGQVVLATPAAATALLHLVDGDRPHHPSDQVRTAPRH</sequence>
<dbReference type="InterPro" id="IPR001789">
    <property type="entry name" value="Sig_transdc_resp-reg_receiver"/>
</dbReference>
<dbReference type="InterPro" id="IPR051015">
    <property type="entry name" value="EvgA-like"/>
</dbReference>
<evidence type="ECO:0000259" key="2">
    <source>
        <dbReference type="PROSITE" id="PS50110"/>
    </source>
</evidence>
<dbReference type="InterPro" id="IPR058245">
    <property type="entry name" value="NreC/VraR/RcsB-like_REC"/>
</dbReference>
<protein>
    <submittedName>
        <fullName evidence="3">Response regulator receiver domain-containing protein</fullName>
    </submittedName>
</protein>
<dbReference type="AlphaFoldDB" id="A0A3N2CZR9"/>
<proteinExistence type="predicted"/>
<dbReference type="SMART" id="SM00448">
    <property type="entry name" value="REC"/>
    <property type="match status" value="1"/>
</dbReference>
<dbReference type="Pfam" id="PF00072">
    <property type="entry name" value="Response_reg"/>
    <property type="match status" value="1"/>
</dbReference>
<organism evidence="3 4">
    <name type="scientific">Nocardioides aurantiacus</name>
    <dbReference type="NCBI Taxonomy" id="86796"/>
    <lineage>
        <taxon>Bacteria</taxon>
        <taxon>Bacillati</taxon>
        <taxon>Actinomycetota</taxon>
        <taxon>Actinomycetes</taxon>
        <taxon>Propionibacteriales</taxon>
        <taxon>Nocardioidaceae</taxon>
        <taxon>Nocardioides</taxon>
    </lineage>
</organism>
<keyword evidence="1" id="KW-0597">Phosphoprotein</keyword>
<evidence type="ECO:0000313" key="4">
    <source>
        <dbReference type="Proteomes" id="UP000281738"/>
    </source>
</evidence>
<dbReference type="Proteomes" id="UP000281738">
    <property type="component" value="Unassembled WGS sequence"/>
</dbReference>
<dbReference type="SUPFAM" id="SSF52172">
    <property type="entry name" value="CheY-like"/>
    <property type="match status" value="1"/>
</dbReference>
<keyword evidence="4" id="KW-1185">Reference proteome</keyword>
<evidence type="ECO:0000313" key="3">
    <source>
        <dbReference type="EMBL" id="ROR92694.1"/>
    </source>
</evidence>
<feature type="domain" description="Response regulatory" evidence="2">
    <location>
        <begin position="15"/>
        <end position="135"/>
    </location>
</feature>
<dbReference type="EMBL" id="RKHO01000001">
    <property type="protein sequence ID" value="ROR92694.1"/>
    <property type="molecule type" value="Genomic_DNA"/>
</dbReference>
<reference evidence="3 4" key="1">
    <citation type="submission" date="2018-11" db="EMBL/GenBank/DDBJ databases">
        <title>Sequencing the genomes of 1000 actinobacteria strains.</title>
        <authorList>
            <person name="Klenk H.-P."/>
        </authorList>
    </citation>
    <scope>NUCLEOTIDE SEQUENCE [LARGE SCALE GENOMIC DNA]</scope>
    <source>
        <strain evidence="3 4">DSM 12652</strain>
    </source>
</reference>
<dbReference type="GO" id="GO:0000160">
    <property type="term" value="P:phosphorelay signal transduction system"/>
    <property type="evidence" value="ECO:0007669"/>
    <property type="project" value="InterPro"/>
</dbReference>
<dbReference type="PROSITE" id="PS50110">
    <property type="entry name" value="RESPONSE_REGULATORY"/>
    <property type="match status" value="1"/>
</dbReference>
<feature type="modified residue" description="4-aspartylphosphate" evidence="1">
    <location>
        <position position="66"/>
    </location>
</feature>
<dbReference type="InterPro" id="IPR011006">
    <property type="entry name" value="CheY-like_superfamily"/>
</dbReference>
<evidence type="ECO:0000256" key="1">
    <source>
        <dbReference type="PROSITE-ProRule" id="PRU00169"/>
    </source>
</evidence>
<dbReference type="PANTHER" id="PTHR45566:SF2">
    <property type="entry name" value="NARL SUBFAMILY"/>
    <property type="match status" value="1"/>
</dbReference>
<accession>A0A3N2CZR9</accession>
<dbReference type="Gene3D" id="3.40.50.2300">
    <property type="match status" value="1"/>
</dbReference>
<dbReference type="PANTHER" id="PTHR45566">
    <property type="entry name" value="HTH-TYPE TRANSCRIPTIONAL REGULATOR YHJB-RELATED"/>
    <property type="match status" value="1"/>
</dbReference>